<gene>
    <name evidence="1" type="ORF">PYM288_LOCUS13444</name>
    <name evidence="3" type="ORF">RFH988_LOCUS17463</name>
    <name evidence="4" type="ORF">SEV965_LOCUS23198</name>
    <name evidence="2" type="ORF">ZHD862_LOCUS14559</name>
</gene>
<dbReference type="EMBL" id="CAJNOO010000934">
    <property type="protein sequence ID" value="CAF1065013.1"/>
    <property type="molecule type" value="Genomic_DNA"/>
</dbReference>
<protein>
    <submittedName>
        <fullName evidence="3">Uncharacterized protein</fullName>
    </submittedName>
</protein>
<dbReference type="Proteomes" id="UP000663854">
    <property type="component" value="Unassembled WGS sequence"/>
</dbReference>
<evidence type="ECO:0000313" key="4">
    <source>
        <dbReference type="EMBL" id="CAF1240580.1"/>
    </source>
</evidence>
<evidence type="ECO:0000313" key="2">
    <source>
        <dbReference type="EMBL" id="CAF1041334.1"/>
    </source>
</evidence>
<proteinExistence type="predicted"/>
<dbReference type="AlphaFoldDB" id="A0A814LED0"/>
<evidence type="ECO:0000313" key="5">
    <source>
        <dbReference type="Proteomes" id="UP000663882"/>
    </source>
</evidence>
<accession>A0A814LED0</accession>
<organism evidence="3 5">
    <name type="scientific">Rotaria sordida</name>
    <dbReference type="NCBI Taxonomy" id="392033"/>
    <lineage>
        <taxon>Eukaryota</taxon>
        <taxon>Metazoa</taxon>
        <taxon>Spiralia</taxon>
        <taxon>Gnathifera</taxon>
        <taxon>Rotifera</taxon>
        <taxon>Eurotatoria</taxon>
        <taxon>Bdelloidea</taxon>
        <taxon>Philodinida</taxon>
        <taxon>Philodinidae</taxon>
        <taxon>Rotaria</taxon>
    </lineage>
</organism>
<dbReference type="Proteomes" id="UP000663882">
    <property type="component" value="Unassembled WGS sequence"/>
</dbReference>
<name>A0A814LED0_9BILA</name>
<comment type="caution">
    <text evidence="3">The sequence shown here is derived from an EMBL/GenBank/DDBJ whole genome shotgun (WGS) entry which is preliminary data.</text>
</comment>
<evidence type="ECO:0000313" key="3">
    <source>
        <dbReference type="EMBL" id="CAF1065013.1"/>
    </source>
</evidence>
<sequence>MQIEYRRYDNTYIYFNNINGQSFKEQLKYSTISENTTLREMLIKLFNKYNLSIETYNICLRSAPTLPLSLDQPVKHLLLDDLVVTGIKKKIDYAISSFLPN</sequence>
<reference evidence="3" key="1">
    <citation type="submission" date="2021-02" db="EMBL/GenBank/DDBJ databases">
        <authorList>
            <person name="Nowell W R."/>
        </authorList>
    </citation>
    <scope>NUCLEOTIDE SEQUENCE</scope>
</reference>
<dbReference type="EMBL" id="CAJNOU010001691">
    <property type="protein sequence ID" value="CAF1240580.1"/>
    <property type="molecule type" value="Genomic_DNA"/>
</dbReference>
<dbReference type="Proteomes" id="UP000663889">
    <property type="component" value="Unassembled WGS sequence"/>
</dbReference>
<evidence type="ECO:0000313" key="1">
    <source>
        <dbReference type="EMBL" id="CAF0977642.1"/>
    </source>
</evidence>
<dbReference type="EMBL" id="CAJNOH010000270">
    <property type="protein sequence ID" value="CAF0977642.1"/>
    <property type="molecule type" value="Genomic_DNA"/>
</dbReference>
<dbReference type="Proteomes" id="UP000663864">
    <property type="component" value="Unassembled WGS sequence"/>
</dbReference>
<dbReference type="EMBL" id="CAJNOT010000635">
    <property type="protein sequence ID" value="CAF1041334.1"/>
    <property type="molecule type" value="Genomic_DNA"/>
</dbReference>